<dbReference type="SUPFAM" id="SSF143011">
    <property type="entry name" value="RelE-like"/>
    <property type="match status" value="1"/>
</dbReference>
<evidence type="ECO:0000313" key="4">
    <source>
        <dbReference type="Proteomes" id="UP001431181"/>
    </source>
</evidence>
<dbReference type="RefSeq" id="WP_265216750.1">
    <property type="nucleotide sequence ID" value="NZ_JAPEUL010000004.1"/>
</dbReference>
<protein>
    <submittedName>
        <fullName evidence="3">Type II toxin-antitoxin system RelE/ParE family toxin</fullName>
    </submittedName>
</protein>
<gene>
    <name evidence="3" type="ORF">ONZ52_00895</name>
</gene>
<dbReference type="Gene3D" id="3.30.2310.20">
    <property type="entry name" value="RelE-like"/>
    <property type="match status" value="1"/>
</dbReference>
<sequence>MTLSPSFVTGVKAANELSVFLTDDAAYDLEALYEYIETHDAPEKADYVLDKIEEAFLSLADNPERGTYPNELLAIGLREYREIYFKPYRIIYRIISQSVYVMVITDGHRDMQSLIERRLFKA</sequence>
<name>A0ABT3KAV4_9GAMM</name>
<evidence type="ECO:0000256" key="2">
    <source>
        <dbReference type="ARBA" id="ARBA00022649"/>
    </source>
</evidence>
<dbReference type="InterPro" id="IPR051803">
    <property type="entry name" value="TA_system_RelE-like_toxin"/>
</dbReference>
<keyword evidence="2" id="KW-1277">Toxin-antitoxin system</keyword>
<dbReference type="PANTHER" id="PTHR33755">
    <property type="entry name" value="TOXIN PARE1-RELATED"/>
    <property type="match status" value="1"/>
</dbReference>
<accession>A0ABT3KAV4</accession>
<keyword evidence="4" id="KW-1185">Reference proteome</keyword>
<reference evidence="3" key="1">
    <citation type="submission" date="2022-11" db="EMBL/GenBank/DDBJ databases">
        <title>Marinomonas sp. nov., isolated from marine algae.</title>
        <authorList>
            <person name="Choi D.G."/>
            <person name="Kim J.M."/>
            <person name="Lee J.K."/>
            <person name="Baek J.H."/>
            <person name="Jeon C.O."/>
        </authorList>
    </citation>
    <scope>NUCLEOTIDE SEQUENCE</scope>
    <source>
        <strain evidence="3">KJ51-3</strain>
    </source>
</reference>
<dbReference type="InterPro" id="IPR035093">
    <property type="entry name" value="RelE/ParE_toxin_dom_sf"/>
</dbReference>
<comment type="caution">
    <text evidence="3">The sequence shown here is derived from an EMBL/GenBank/DDBJ whole genome shotgun (WGS) entry which is preliminary data.</text>
</comment>
<evidence type="ECO:0000256" key="1">
    <source>
        <dbReference type="ARBA" id="ARBA00006226"/>
    </source>
</evidence>
<organism evidence="3 4">
    <name type="scientific">Marinomonas rhodophyticola</name>
    <dbReference type="NCBI Taxonomy" id="2992803"/>
    <lineage>
        <taxon>Bacteria</taxon>
        <taxon>Pseudomonadati</taxon>
        <taxon>Pseudomonadota</taxon>
        <taxon>Gammaproteobacteria</taxon>
        <taxon>Oceanospirillales</taxon>
        <taxon>Oceanospirillaceae</taxon>
        <taxon>Marinomonas</taxon>
    </lineage>
</organism>
<comment type="similarity">
    <text evidence="1">Belongs to the RelE toxin family.</text>
</comment>
<dbReference type="EMBL" id="JAPEUL010000004">
    <property type="protein sequence ID" value="MCW4627648.1"/>
    <property type="molecule type" value="Genomic_DNA"/>
</dbReference>
<proteinExistence type="inferred from homology"/>
<dbReference type="Proteomes" id="UP001431181">
    <property type="component" value="Unassembled WGS sequence"/>
</dbReference>
<evidence type="ECO:0000313" key="3">
    <source>
        <dbReference type="EMBL" id="MCW4627648.1"/>
    </source>
</evidence>
<dbReference type="InterPro" id="IPR007712">
    <property type="entry name" value="RelE/ParE_toxin"/>
</dbReference>
<dbReference type="Pfam" id="PF05016">
    <property type="entry name" value="ParE_toxin"/>
    <property type="match status" value="1"/>
</dbReference>